<evidence type="ECO:0000259" key="6">
    <source>
        <dbReference type="Pfam" id="PF01523"/>
    </source>
</evidence>
<keyword evidence="4" id="KW-0482">Metalloprotease</keyword>
<feature type="region of interest" description="Disordered" evidence="5">
    <location>
        <begin position="95"/>
        <end position="114"/>
    </location>
</feature>
<keyword evidence="3" id="KW-0378">Hydrolase</keyword>
<feature type="non-terminal residue" evidence="9">
    <location>
        <position position="393"/>
    </location>
</feature>
<comment type="similarity">
    <text evidence="1">Belongs to the peptidase U62 family.</text>
</comment>
<dbReference type="Gene3D" id="3.30.2290.10">
    <property type="entry name" value="PmbA/TldD superfamily"/>
    <property type="match status" value="1"/>
</dbReference>
<feature type="domain" description="Metalloprotease TldD/E N-terminal" evidence="6">
    <location>
        <begin position="29"/>
        <end position="85"/>
    </location>
</feature>
<evidence type="ECO:0000256" key="2">
    <source>
        <dbReference type="ARBA" id="ARBA00022670"/>
    </source>
</evidence>
<name>T1B758_9ZZZZ</name>
<dbReference type="InterPro" id="IPR002510">
    <property type="entry name" value="Metalloprtase-TldD/E_N"/>
</dbReference>
<evidence type="ECO:0000313" key="9">
    <source>
        <dbReference type="EMBL" id="EQD48834.1"/>
    </source>
</evidence>
<dbReference type="InterPro" id="IPR045570">
    <property type="entry name" value="Metalloprtase-TldD/E_cen_dom"/>
</dbReference>
<keyword evidence="2" id="KW-0645">Protease</keyword>
<dbReference type="PANTHER" id="PTHR30624:SF10">
    <property type="entry name" value="CONSERVED PROTEIN"/>
    <property type="match status" value="1"/>
</dbReference>
<evidence type="ECO:0000256" key="3">
    <source>
        <dbReference type="ARBA" id="ARBA00022801"/>
    </source>
</evidence>
<comment type="caution">
    <text evidence="9">The sequence shown here is derived from an EMBL/GenBank/DDBJ whole genome shotgun (WGS) entry which is preliminary data.</text>
</comment>
<gene>
    <name evidence="9" type="ORF">B1B_11897</name>
</gene>
<evidence type="ECO:0000259" key="8">
    <source>
        <dbReference type="Pfam" id="PF19290"/>
    </source>
</evidence>
<dbReference type="Pfam" id="PF19290">
    <property type="entry name" value="PmbA_TldD_2nd"/>
    <property type="match status" value="1"/>
</dbReference>
<dbReference type="GO" id="GO:0008237">
    <property type="term" value="F:metallopeptidase activity"/>
    <property type="evidence" value="ECO:0007669"/>
    <property type="project" value="UniProtKB-KW"/>
</dbReference>
<dbReference type="GO" id="GO:0005829">
    <property type="term" value="C:cytosol"/>
    <property type="evidence" value="ECO:0007669"/>
    <property type="project" value="TreeGrafter"/>
</dbReference>
<feature type="domain" description="Metalloprotease TldD/E central" evidence="8">
    <location>
        <begin position="117"/>
        <end position="228"/>
    </location>
</feature>
<dbReference type="SUPFAM" id="SSF111283">
    <property type="entry name" value="Putative modulator of DNA gyrase, PmbA/TldD"/>
    <property type="match status" value="1"/>
</dbReference>
<dbReference type="InterPro" id="IPR045569">
    <property type="entry name" value="Metalloprtase-TldD/E_C"/>
</dbReference>
<dbReference type="AlphaFoldDB" id="T1B758"/>
<proteinExistence type="inferred from homology"/>
<reference evidence="9" key="2">
    <citation type="journal article" date="2014" name="ISME J.">
        <title>Microbial stratification in low pH oxic and suboxic macroscopic growths along an acid mine drainage.</title>
        <authorList>
            <person name="Mendez-Garcia C."/>
            <person name="Mesa V."/>
            <person name="Sprenger R.R."/>
            <person name="Richter M."/>
            <person name="Diez M.S."/>
            <person name="Solano J."/>
            <person name="Bargiela R."/>
            <person name="Golyshina O.V."/>
            <person name="Manteca A."/>
            <person name="Ramos J.L."/>
            <person name="Gallego J.R."/>
            <person name="Llorente I."/>
            <person name="Martins Dos Santos V.A."/>
            <person name="Jensen O.N."/>
            <person name="Pelaez A.I."/>
            <person name="Sanchez J."/>
            <person name="Ferrer M."/>
        </authorList>
    </citation>
    <scope>NUCLEOTIDE SEQUENCE</scope>
</reference>
<dbReference type="Pfam" id="PF01523">
    <property type="entry name" value="PmbA_TldD_1st"/>
    <property type="match status" value="1"/>
</dbReference>
<dbReference type="EMBL" id="AUZY01007764">
    <property type="protein sequence ID" value="EQD48834.1"/>
    <property type="molecule type" value="Genomic_DNA"/>
</dbReference>
<sequence>MEDLVGLAVDSARRPGVRFADARLLLPRVSETLVVRNGQAETLAHQEDQGIGIRVLRPRGWGFAATSQLTRGAIRSCAHRAERLARLAEGTRSSPAPWVEETRGPRNGRYATPVREDPFTVPIERKLNLLREAERAVHTGPRVKSGRASLSAFLDRKWYASSDGASYQSTILQVGAGIEATAIGEGEVQRRSYPTSFGGDYAQGGFEFVSGLDLVSHAAECGHLAERLLTAPSCPRGRMDLVLSSDQLALQIHESVGHATELDRVLGYEAGYAGTSFLYPRDRGSLRYGSEQMTIEADATIPGGLGTFPWDDEGVPGQRYPLVKEGRLVSFLSSRSSAGELGLSRSGGTARADGWARTPLVRMTNVNLPPGSRSVPDLLSEVRQGIYLETNRS</sequence>
<evidence type="ECO:0000259" key="7">
    <source>
        <dbReference type="Pfam" id="PF19289"/>
    </source>
</evidence>
<protein>
    <submittedName>
        <fullName evidence="9">TldD/PmbA family protein</fullName>
    </submittedName>
</protein>
<feature type="domain" description="Metalloprotease TldD/E C-terminal" evidence="7">
    <location>
        <begin position="237"/>
        <end position="389"/>
    </location>
</feature>
<accession>T1B758</accession>
<reference evidence="9" key="1">
    <citation type="submission" date="2013-08" db="EMBL/GenBank/DDBJ databases">
        <authorList>
            <person name="Mendez C."/>
            <person name="Richter M."/>
            <person name="Ferrer M."/>
            <person name="Sanchez J."/>
        </authorList>
    </citation>
    <scope>NUCLEOTIDE SEQUENCE</scope>
</reference>
<dbReference type="PANTHER" id="PTHR30624">
    <property type="entry name" value="UNCHARACTERIZED PROTEIN TLDD AND PMBA"/>
    <property type="match status" value="1"/>
</dbReference>
<evidence type="ECO:0000256" key="4">
    <source>
        <dbReference type="ARBA" id="ARBA00023049"/>
    </source>
</evidence>
<dbReference type="InterPro" id="IPR051463">
    <property type="entry name" value="Peptidase_U62_metallo"/>
</dbReference>
<evidence type="ECO:0000256" key="5">
    <source>
        <dbReference type="SAM" id="MobiDB-lite"/>
    </source>
</evidence>
<dbReference type="GO" id="GO:0006508">
    <property type="term" value="P:proteolysis"/>
    <property type="evidence" value="ECO:0007669"/>
    <property type="project" value="UniProtKB-KW"/>
</dbReference>
<evidence type="ECO:0000256" key="1">
    <source>
        <dbReference type="ARBA" id="ARBA00005836"/>
    </source>
</evidence>
<organism evidence="9">
    <name type="scientific">mine drainage metagenome</name>
    <dbReference type="NCBI Taxonomy" id="410659"/>
    <lineage>
        <taxon>unclassified sequences</taxon>
        <taxon>metagenomes</taxon>
        <taxon>ecological metagenomes</taxon>
    </lineage>
</organism>
<dbReference type="InterPro" id="IPR036059">
    <property type="entry name" value="TldD/PmbA_sf"/>
</dbReference>
<dbReference type="InterPro" id="IPR035068">
    <property type="entry name" value="TldD/PmbA_N"/>
</dbReference>
<dbReference type="Pfam" id="PF19289">
    <property type="entry name" value="PmbA_TldD_3rd"/>
    <property type="match status" value="1"/>
</dbReference>